<dbReference type="InterPro" id="IPR003593">
    <property type="entry name" value="AAA+_ATPase"/>
</dbReference>
<evidence type="ECO:0000313" key="10">
    <source>
        <dbReference type="EMBL" id="HDX33744.1"/>
    </source>
</evidence>
<keyword evidence="2" id="KW-0813">Transport</keyword>
<dbReference type="Pfam" id="PF00005">
    <property type="entry name" value="ABC_tran"/>
    <property type="match status" value="2"/>
</dbReference>
<feature type="domain" description="ABC transporter" evidence="9">
    <location>
        <begin position="8"/>
        <end position="250"/>
    </location>
</feature>
<evidence type="ECO:0000259" key="9">
    <source>
        <dbReference type="PROSITE" id="PS50893"/>
    </source>
</evidence>
<proteinExistence type="predicted"/>
<dbReference type="EMBL" id="DSMG01000199">
    <property type="protein sequence ID" value="HDX33744.1"/>
    <property type="molecule type" value="Genomic_DNA"/>
</dbReference>
<evidence type="ECO:0000256" key="6">
    <source>
        <dbReference type="ARBA" id="ARBA00022840"/>
    </source>
</evidence>
<dbReference type="SUPFAM" id="SSF52540">
    <property type="entry name" value="P-loop containing nucleoside triphosphate hydrolases"/>
    <property type="match status" value="2"/>
</dbReference>
<protein>
    <submittedName>
        <fullName evidence="10">ABC transporter ATP-binding protein</fullName>
    </submittedName>
</protein>
<dbReference type="PANTHER" id="PTHR43790:SF4">
    <property type="entry name" value="GUANOSINE IMPORT ATP-BINDING PROTEIN NUPO"/>
    <property type="match status" value="1"/>
</dbReference>
<dbReference type="PROSITE" id="PS50893">
    <property type="entry name" value="ABC_TRANSPORTER_2"/>
    <property type="match status" value="2"/>
</dbReference>
<dbReference type="AlphaFoldDB" id="A0A7C1JG54"/>
<dbReference type="InterPro" id="IPR027417">
    <property type="entry name" value="P-loop_NTPase"/>
</dbReference>
<gene>
    <name evidence="10" type="ORF">ENQ20_20025</name>
</gene>
<dbReference type="CDD" id="cd03216">
    <property type="entry name" value="ABC_Carb_Monos_I"/>
    <property type="match status" value="1"/>
</dbReference>
<organism evidence="10">
    <name type="scientific">Caldilinea aerophila</name>
    <dbReference type="NCBI Taxonomy" id="133453"/>
    <lineage>
        <taxon>Bacteria</taxon>
        <taxon>Bacillati</taxon>
        <taxon>Chloroflexota</taxon>
        <taxon>Caldilineae</taxon>
        <taxon>Caldilineales</taxon>
        <taxon>Caldilineaceae</taxon>
        <taxon>Caldilinea</taxon>
    </lineage>
</organism>
<dbReference type="CDD" id="cd03215">
    <property type="entry name" value="ABC_Carb_Monos_II"/>
    <property type="match status" value="1"/>
</dbReference>
<keyword evidence="7" id="KW-1278">Translocase</keyword>
<sequence>MSEQAPRLRLAGISKHFGSIQANNDVSLEVAAGEIHCLLGENGAGKSTLMNILYGLVRPDAGKIFLDGRPVTIHSPHQAIELGIGMVHQHFMLVPTLTVAENVILGTRSLLSLRRLRESVLWDRRAIERRVGDVVQRYGLKINPGARVASLSVGEQQRVEIVKALYRGVNLLILDEPTAVLTPQETTELFKTLRSFAASGLSIILITHKLHEVMEISDRVTVLRDGKVVGRRTTCETDMHELAGLMVGRDVRLTVEKTLARPGAPVLMIENLTVVDDEGRRLLDNLSLQVAAGEILGVAGVDGNGQRELALAIIGILRPTSGEIIANGQSLIGRTPRQIADAGVRHIPEDRQQMGLILEFSVADNFVLKAFDRPPYTIHGLLQPSAIIAYAQTLIERFDVRTPSPTLPVANLSGGNQQKVVLGRELDSRPRVLVAAQPTRGLDVGATEYVHKALLAQRDAGAAILLISTDLEEVLALSDRIVVLYEGRIVGEVPGDRANVQQIGLMMAGVQGAQSAARQEANMNEV</sequence>
<evidence type="ECO:0000256" key="8">
    <source>
        <dbReference type="ARBA" id="ARBA00023136"/>
    </source>
</evidence>
<name>A0A7C1JG54_9CHLR</name>
<keyword evidence="4" id="KW-0677">Repeat</keyword>
<dbReference type="PANTHER" id="PTHR43790">
    <property type="entry name" value="CARBOHYDRATE TRANSPORT ATP-BINDING PROTEIN MG119-RELATED"/>
    <property type="match status" value="1"/>
</dbReference>
<dbReference type="InterPro" id="IPR050107">
    <property type="entry name" value="ABC_carbohydrate_import_ATPase"/>
</dbReference>
<evidence type="ECO:0000256" key="2">
    <source>
        <dbReference type="ARBA" id="ARBA00022448"/>
    </source>
</evidence>
<reference evidence="10" key="1">
    <citation type="journal article" date="2020" name="mSystems">
        <title>Genome- and Community-Level Interaction Insights into Carbon Utilization and Element Cycling Functions of Hydrothermarchaeota in Hydrothermal Sediment.</title>
        <authorList>
            <person name="Zhou Z."/>
            <person name="Liu Y."/>
            <person name="Xu W."/>
            <person name="Pan J."/>
            <person name="Luo Z.H."/>
            <person name="Li M."/>
        </authorList>
    </citation>
    <scope>NUCLEOTIDE SEQUENCE [LARGE SCALE GENOMIC DNA]</scope>
    <source>
        <strain evidence="10">SpSt-289</strain>
    </source>
</reference>
<keyword evidence="5" id="KW-0547">Nucleotide-binding</keyword>
<evidence type="ECO:0000256" key="1">
    <source>
        <dbReference type="ARBA" id="ARBA00004202"/>
    </source>
</evidence>
<comment type="caution">
    <text evidence="10">The sequence shown here is derived from an EMBL/GenBank/DDBJ whole genome shotgun (WGS) entry which is preliminary data.</text>
</comment>
<evidence type="ECO:0000256" key="4">
    <source>
        <dbReference type="ARBA" id="ARBA00022737"/>
    </source>
</evidence>
<dbReference type="PROSITE" id="PS00211">
    <property type="entry name" value="ABC_TRANSPORTER_1"/>
    <property type="match status" value="2"/>
</dbReference>
<evidence type="ECO:0000256" key="7">
    <source>
        <dbReference type="ARBA" id="ARBA00022967"/>
    </source>
</evidence>
<dbReference type="GO" id="GO:0005524">
    <property type="term" value="F:ATP binding"/>
    <property type="evidence" value="ECO:0007669"/>
    <property type="project" value="UniProtKB-KW"/>
</dbReference>
<evidence type="ECO:0000256" key="3">
    <source>
        <dbReference type="ARBA" id="ARBA00022475"/>
    </source>
</evidence>
<keyword evidence="8" id="KW-0472">Membrane</keyword>
<evidence type="ECO:0000256" key="5">
    <source>
        <dbReference type="ARBA" id="ARBA00022741"/>
    </source>
</evidence>
<dbReference type="InterPro" id="IPR003439">
    <property type="entry name" value="ABC_transporter-like_ATP-bd"/>
</dbReference>
<feature type="domain" description="ABC transporter" evidence="9">
    <location>
        <begin position="267"/>
        <end position="511"/>
    </location>
</feature>
<dbReference type="FunFam" id="3.40.50.300:FF:000127">
    <property type="entry name" value="Ribose import ATP-binding protein RbsA"/>
    <property type="match status" value="1"/>
</dbReference>
<dbReference type="Gene3D" id="3.40.50.300">
    <property type="entry name" value="P-loop containing nucleotide triphosphate hydrolases"/>
    <property type="match status" value="2"/>
</dbReference>
<dbReference type="SMART" id="SM00382">
    <property type="entry name" value="AAA"/>
    <property type="match status" value="1"/>
</dbReference>
<comment type="subcellular location">
    <subcellularLocation>
        <location evidence="1">Cell membrane</location>
        <topology evidence="1">Peripheral membrane protein</topology>
    </subcellularLocation>
</comment>
<dbReference type="InterPro" id="IPR017871">
    <property type="entry name" value="ABC_transporter-like_CS"/>
</dbReference>
<keyword evidence="3" id="KW-1003">Cell membrane</keyword>
<keyword evidence="6 10" id="KW-0067">ATP-binding</keyword>
<dbReference type="GO" id="GO:0005886">
    <property type="term" value="C:plasma membrane"/>
    <property type="evidence" value="ECO:0007669"/>
    <property type="project" value="UniProtKB-SubCell"/>
</dbReference>
<accession>A0A7C1JG54</accession>
<dbReference type="GO" id="GO:0016887">
    <property type="term" value="F:ATP hydrolysis activity"/>
    <property type="evidence" value="ECO:0007669"/>
    <property type="project" value="InterPro"/>
</dbReference>